<reference evidence="7 8" key="1">
    <citation type="submission" date="2015-09" db="EMBL/GenBank/DDBJ databases">
        <title>Genome announcement of multiple Pseudomonas syringae strains.</title>
        <authorList>
            <person name="Thakur S."/>
            <person name="Wang P.W."/>
            <person name="Gong Y."/>
            <person name="Weir B.S."/>
            <person name="Guttman D.S."/>
        </authorList>
    </citation>
    <scope>NUCLEOTIDE SEQUENCE [LARGE SCALE GENOMIC DNA]</scope>
    <source>
        <strain evidence="7 8">ICMP3882</strain>
    </source>
</reference>
<keyword evidence="2 5" id="KW-0812">Transmembrane</keyword>
<protein>
    <recommendedName>
        <fullName evidence="6">Lipopolysaccharide assembly protein A domain-containing protein</fullName>
    </recommendedName>
</protein>
<organism evidence="7 8">
    <name type="scientific">Pseudomonas syringae pv. ribicola</name>
    <dbReference type="NCBI Taxonomy" id="55398"/>
    <lineage>
        <taxon>Bacteria</taxon>
        <taxon>Pseudomonadati</taxon>
        <taxon>Pseudomonadota</taxon>
        <taxon>Gammaproteobacteria</taxon>
        <taxon>Pseudomonadales</taxon>
        <taxon>Pseudomonadaceae</taxon>
        <taxon>Pseudomonas</taxon>
    </lineage>
</organism>
<dbReference type="PATRIC" id="fig|55398.3.peg.4068"/>
<name>A0A0Q0BY90_PSESI</name>
<dbReference type="RefSeq" id="WP_004884107.1">
    <property type="nucleotide sequence ID" value="NZ_LJRF01000003.1"/>
</dbReference>
<keyword evidence="1" id="KW-1003">Cell membrane</keyword>
<feature type="transmembrane region" description="Helical" evidence="5">
    <location>
        <begin position="7"/>
        <end position="25"/>
    </location>
</feature>
<evidence type="ECO:0000313" key="8">
    <source>
        <dbReference type="Proteomes" id="UP000050554"/>
    </source>
</evidence>
<dbReference type="GO" id="GO:0005886">
    <property type="term" value="C:plasma membrane"/>
    <property type="evidence" value="ECO:0007669"/>
    <property type="project" value="InterPro"/>
</dbReference>
<evidence type="ECO:0000256" key="1">
    <source>
        <dbReference type="ARBA" id="ARBA00022475"/>
    </source>
</evidence>
<dbReference type="AlphaFoldDB" id="A0A0Q0BY90"/>
<evidence type="ECO:0000313" key="7">
    <source>
        <dbReference type="EMBL" id="KPY51865.1"/>
    </source>
</evidence>
<comment type="caution">
    <text evidence="7">The sequence shown here is derived from an EMBL/GenBank/DDBJ whole genome shotgun (WGS) entry which is preliminary data.</text>
</comment>
<keyword evidence="3 5" id="KW-1133">Transmembrane helix</keyword>
<sequence>MRLFKRVILIAVVLFIVLATTIFVLENRQPVDLVLFGWSAPQLPFAVPVVCALLIGMLIGPLFAWIASLRSKRSSYPRSIKAE</sequence>
<gene>
    <name evidence="7" type="ORF">ALO47_03230</name>
</gene>
<dbReference type="InterPro" id="IPR010445">
    <property type="entry name" value="LapA_dom"/>
</dbReference>
<feature type="domain" description="Lipopolysaccharide assembly protein A" evidence="6">
    <location>
        <begin position="26"/>
        <end position="73"/>
    </location>
</feature>
<evidence type="ECO:0000256" key="3">
    <source>
        <dbReference type="ARBA" id="ARBA00022989"/>
    </source>
</evidence>
<evidence type="ECO:0000256" key="2">
    <source>
        <dbReference type="ARBA" id="ARBA00022692"/>
    </source>
</evidence>
<evidence type="ECO:0000256" key="4">
    <source>
        <dbReference type="ARBA" id="ARBA00023136"/>
    </source>
</evidence>
<accession>A0A0Q0BY90</accession>
<feature type="transmembrane region" description="Helical" evidence="5">
    <location>
        <begin position="45"/>
        <end position="69"/>
    </location>
</feature>
<evidence type="ECO:0000256" key="5">
    <source>
        <dbReference type="SAM" id="Phobius"/>
    </source>
</evidence>
<dbReference type="EMBL" id="LJRF01000003">
    <property type="protein sequence ID" value="KPY51865.1"/>
    <property type="molecule type" value="Genomic_DNA"/>
</dbReference>
<proteinExistence type="predicted"/>
<dbReference type="Pfam" id="PF06305">
    <property type="entry name" value="LapA_dom"/>
    <property type="match status" value="1"/>
</dbReference>
<evidence type="ECO:0000259" key="6">
    <source>
        <dbReference type="Pfam" id="PF06305"/>
    </source>
</evidence>
<keyword evidence="4 5" id="KW-0472">Membrane</keyword>
<dbReference type="Proteomes" id="UP000050554">
    <property type="component" value="Unassembled WGS sequence"/>
</dbReference>